<comment type="caution">
    <text evidence="2">The sequence shown here is derived from an EMBL/GenBank/DDBJ whole genome shotgun (WGS) entry which is preliminary data.</text>
</comment>
<dbReference type="AlphaFoldDB" id="A0A2C6C790"/>
<reference evidence="2 3" key="1">
    <citation type="submission" date="2017-06" db="EMBL/GenBank/DDBJ databases">
        <title>Draft genome sequence of Fusobacterium nucleatum subsp. polymorphum KCOM 1330 (=ChDC F330).</title>
        <authorList>
            <person name="Kook J.-K."/>
            <person name="Park S.-N."/>
            <person name="Lim Y.K."/>
            <person name="Roh H."/>
        </authorList>
    </citation>
    <scope>NUCLEOTIDE SEQUENCE [LARGE SCALE GENOMIC DNA]</scope>
    <source>
        <strain evidence="3">KCOM 1330 (ChDC F330)</strain>
    </source>
</reference>
<organism evidence="2 3">
    <name type="scientific">Fusobacterium nucleatum subsp. polymorphum</name>
    <name type="common">Fusobacterium polymorphum</name>
    <dbReference type="NCBI Taxonomy" id="76857"/>
    <lineage>
        <taxon>Bacteria</taxon>
        <taxon>Fusobacteriati</taxon>
        <taxon>Fusobacteriota</taxon>
        <taxon>Fusobacteriia</taxon>
        <taxon>Fusobacteriales</taxon>
        <taxon>Fusobacteriaceae</taxon>
        <taxon>Fusobacterium</taxon>
    </lineage>
</organism>
<protein>
    <recommendedName>
        <fullName evidence="1">HNH endonuclease 5 domain-containing protein</fullName>
    </recommendedName>
</protein>
<name>A0A2C6C790_FUSNP</name>
<dbReference type="EMBL" id="NIRQ01000001">
    <property type="protein sequence ID" value="PHI12304.1"/>
    <property type="molecule type" value="Genomic_DNA"/>
</dbReference>
<evidence type="ECO:0000313" key="3">
    <source>
        <dbReference type="Proteomes" id="UP000221852"/>
    </source>
</evidence>
<gene>
    <name evidence="2" type="ORF">CBG59_00060</name>
</gene>
<dbReference type="Pfam" id="PF14279">
    <property type="entry name" value="HNH_5"/>
    <property type="match status" value="1"/>
</dbReference>
<evidence type="ECO:0000259" key="1">
    <source>
        <dbReference type="Pfam" id="PF14279"/>
    </source>
</evidence>
<dbReference type="InterPro" id="IPR029471">
    <property type="entry name" value="HNH_5"/>
</dbReference>
<sequence length="348" mass="41205">MRFSNKFDENSVIKRMKYYMENYNFFTYIDTKDKINYTTSTKDRSCRFCKKKFSKKEFSKKAHAIPELLGNKNIISKDECDECNEFFGKKLEDSLSKFLGLERNIHQISGKNGIPSYMSNNKAIRIDEVDGKIIVQQQIKGKEAIKIDKEKKEIILHEDGVQFCPIAIYKALVKIGISILPPEELEYFQDTINWLKENNHSNSMKSYAFILVKYIPRELRDFYYPLKVIGFIRKNNDFFKPYYQVLIEFRNTSYQFMVPCKNKECIVLKNDEIILPAIPGTHETEDFIGISQVVSRVEILSEHNKITTSGRDFRFKYEKFEDIPINNKKYDELLQELNVPRKKWLNKK</sequence>
<dbReference type="RefSeq" id="WP_098993583.1">
    <property type="nucleotide sequence ID" value="NZ_CP084159.1"/>
</dbReference>
<proteinExistence type="predicted"/>
<feature type="domain" description="HNH endonuclease 5" evidence="1">
    <location>
        <begin position="46"/>
        <end position="97"/>
    </location>
</feature>
<accession>A0A2C6C790</accession>
<evidence type="ECO:0000313" key="2">
    <source>
        <dbReference type="EMBL" id="PHI12304.1"/>
    </source>
</evidence>
<dbReference type="Proteomes" id="UP000221852">
    <property type="component" value="Unassembled WGS sequence"/>
</dbReference>